<feature type="transmembrane region" description="Helical" evidence="11">
    <location>
        <begin position="217"/>
        <end position="236"/>
    </location>
</feature>
<dbReference type="HAMAP" id="MF_01393">
    <property type="entry name" value="ATP_synth_a_bact"/>
    <property type="match status" value="1"/>
</dbReference>
<dbReference type="PANTHER" id="PTHR11410:SF0">
    <property type="entry name" value="ATP SYNTHASE SUBUNIT A"/>
    <property type="match status" value="1"/>
</dbReference>
<keyword evidence="10 11" id="KW-0066">ATP synthesis</keyword>
<keyword evidence="5 11" id="KW-0812">Transmembrane</keyword>
<evidence type="ECO:0000256" key="2">
    <source>
        <dbReference type="ARBA" id="ARBA00006810"/>
    </source>
</evidence>
<sequence length="264" mass="29883">MSFSPLAAVKTESFEPPNPQEFYQRFFGHGDWSFTRPMVLFLVVGVVVCTFLVMTTRKAAIVPSKGQWLTEQVYAPIRNGIAQDIIGTKEFLKYVPLLFAVFCTLLLSNLMSVIPFFQFPPTGRVAFPIALTLFVYVIYQAIAFKRKGVVGYLKSLIPPGLPMWIRPMILVLEIITYFITRPVTLALRLFGNMFAGHMLLLLFITGGEFMLLHQDGFQYKIFGIGSFLMAVLMTLFEILIEFLQAYIFTLLAATYIADSIATEH</sequence>
<keyword evidence="7 11" id="KW-1133">Transmembrane helix</keyword>
<comment type="subcellular location">
    <subcellularLocation>
        <location evidence="11 12">Cell membrane</location>
        <topology evidence="11 12">Multi-pass membrane protein</topology>
    </subcellularLocation>
    <subcellularLocation>
        <location evidence="1">Membrane</location>
        <topology evidence="1">Multi-pass membrane protein</topology>
    </subcellularLocation>
</comment>
<evidence type="ECO:0000256" key="9">
    <source>
        <dbReference type="ARBA" id="ARBA00023136"/>
    </source>
</evidence>
<dbReference type="EMBL" id="BMHI01000001">
    <property type="protein sequence ID" value="GGB15404.1"/>
    <property type="molecule type" value="Genomic_DNA"/>
</dbReference>
<evidence type="ECO:0000256" key="7">
    <source>
        <dbReference type="ARBA" id="ARBA00022989"/>
    </source>
</evidence>
<evidence type="ECO:0000256" key="3">
    <source>
        <dbReference type="ARBA" id="ARBA00022448"/>
    </source>
</evidence>
<dbReference type="PANTHER" id="PTHR11410">
    <property type="entry name" value="ATP SYNTHASE SUBUNIT A"/>
    <property type="match status" value="1"/>
</dbReference>
<dbReference type="GO" id="GO:0046933">
    <property type="term" value="F:proton-transporting ATP synthase activity, rotational mechanism"/>
    <property type="evidence" value="ECO:0007669"/>
    <property type="project" value="UniProtKB-UniRule"/>
</dbReference>
<dbReference type="Proteomes" id="UP000636793">
    <property type="component" value="Unassembled WGS sequence"/>
</dbReference>
<gene>
    <name evidence="11 13" type="primary">atpB</name>
    <name evidence="13" type="ORF">GCM10011492_01350</name>
</gene>
<evidence type="ECO:0000313" key="13">
    <source>
        <dbReference type="EMBL" id="GGB15404.1"/>
    </source>
</evidence>
<evidence type="ECO:0000256" key="4">
    <source>
        <dbReference type="ARBA" id="ARBA00022547"/>
    </source>
</evidence>
<evidence type="ECO:0000256" key="10">
    <source>
        <dbReference type="ARBA" id="ARBA00023310"/>
    </source>
</evidence>
<evidence type="ECO:0000256" key="12">
    <source>
        <dbReference type="RuleBase" id="RU000483"/>
    </source>
</evidence>
<comment type="similarity">
    <text evidence="2 11 12">Belongs to the ATPase A chain family.</text>
</comment>
<feature type="transmembrane region" description="Helical" evidence="11">
    <location>
        <begin position="125"/>
        <end position="144"/>
    </location>
</feature>
<keyword evidence="4 11" id="KW-0138">CF(0)</keyword>
<feature type="transmembrane region" description="Helical" evidence="11">
    <location>
        <begin position="38"/>
        <end position="55"/>
    </location>
</feature>
<comment type="caution">
    <text evidence="13">The sequence shown here is derived from an EMBL/GenBank/DDBJ whole genome shotgun (WGS) entry which is preliminary data.</text>
</comment>
<evidence type="ECO:0000256" key="6">
    <source>
        <dbReference type="ARBA" id="ARBA00022781"/>
    </source>
</evidence>
<accession>A0A916SVF7</accession>
<evidence type="ECO:0000256" key="5">
    <source>
        <dbReference type="ARBA" id="ARBA00022692"/>
    </source>
</evidence>
<keyword evidence="9 11" id="KW-0472">Membrane</keyword>
<name>A0A916SVF7_9MICO</name>
<dbReference type="SUPFAM" id="SSF81336">
    <property type="entry name" value="F1F0 ATP synthase subunit A"/>
    <property type="match status" value="1"/>
</dbReference>
<dbReference type="CDD" id="cd00310">
    <property type="entry name" value="ATP-synt_Fo_a_6"/>
    <property type="match status" value="1"/>
</dbReference>
<evidence type="ECO:0000256" key="1">
    <source>
        <dbReference type="ARBA" id="ARBA00004141"/>
    </source>
</evidence>
<keyword evidence="8 11" id="KW-0406">Ion transport</keyword>
<dbReference type="PRINTS" id="PR00123">
    <property type="entry name" value="ATPASEA"/>
</dbReference>
<keyword evidence="14" id="KW-1185">Reference proteome</keyword>
<dbReference type="InterPro" id="IPR023011">
    <property type="entry name" value="ATP_synth_F0_asu_AS"/>
</dbReference>
<protein>
    <recommendedName>
        <fullName evidence="11 12">ATP synthase subunit a</fullName>
    </recommendedName>
    <alternativeName>
        <fullName evidence="11">ATP synthase F0 sector subunit a</fullName>
    </alternativeName>
    <alternativeName>
        <fullName evidence="11">F-ATPase subunit 6</fullName>
    </alternativeName>
</protein>
<reference evidence="13" key="1">
    <citation type="journal article" date="2014" name="Int. J. Syst. Evol. Microbiol.">
        <title>Complete genome sequence of Corynebacterium casei LMG S-19264T (=DSM 44701T), isolated from a smear-ripened cheese.</title>
        <authorList>
            <consortium name="US DOE Joint Genome Institute (JGI-PGF)"/>
            <person name="Walter F."/>
            <person name="Albersmeier A."/>
            <person name="Kalinowski J."/>
            <person name="Ruckert C."/>
        </authorList>
    </citation>
    <scope>NUCLEOTIDE SEQUENCE</scope>
    <source>
        <strain evidence="13">CGMCC 1.15085</strain>
    </source>
</reference>
<feature type="transmembrane region" description="Helical" evidence="11">
    <location>
        <begin position="185"/>
        <end position="205"/>
    </location>
</feature>
<dbReference type="GO" id="GO:0005886">
    <property type="term" value="C:plasma membrane"/>
    <property type="evidence" value="ECO:0007669"/>
    <property type="project" value="UniProtKB-SubCell"/>
</dbReference>
<dbReference type="Gene3D" id="1.20.120.220">
    <property type="entry name" value="ATP synthase, F0 complex, subunit A"/>
    <property type="match status" value="1"/>
</dbReference>
<keyword evidence="11" id="KW-1003">Cell membrane</keyword>
<evidence type="ECO:0000256" key="11">
    <source>
        <dbReference type="HAMAP-Rule" id="MF_01393"/>
    </source>
</evidence>
<reference evidence="13" key="2">
    <citation type="submission" date="2020-09" db="EMBL/GenBank/DDBJ databases">
        <authorList>
            <person name="Sun Q."/>
            <person name="Zhou Y."/>
        </authorList>
    </citation>
    <scope>NUCLEOTIDE SEQUENCE</scope>
    <source>
        <strain evidence="13">CGMCC 1.15085</strain>
    </source>
</reference>
<keyword evidence="3 11" id="KW-0813">Transport</keyword>
<dbReference type="InterPro" id="IPR035908">
    <property type="entry name" value="F0_ATP_A_sf"/>
</dbReference>
<evidence type="ECO:0000256" key="8">
    <source>
        <dbReference type="ARBA" id="ARBA00023065"/>
    </source>
</evidence>
<organism evidence="13 14">
    <name type="scientific">Flexivirga endophytica</name>
    <dbReference type="NCBI Taxonomy" id="1849103"/>
    <lineage>
        <taxon>Bacteria</taxon>
        <taxon>Bacillati</taxon>
        <taxon>Actinomycetota</taxon>
        <taxon>Actinomycetes</taxon>
        <taxon>Micrococcales</taxon>
        <taxon>Dermacoccaceae</taxon>
        <taxon>Flexivirga</taxon>
    </lineage>
</organism>
<proteinExistence type="inferred from homology"/>
<dbReference type="Pfam" id="PF00119">
    <property type="entry name" value="ATP-synt_A"/>
    <property type="match status" value="1"/>
</dbReference>
<dbReference type="NCBIfam" id="TIGR01131">
    <property type="entry name" value="ATP_synt_6_or_A"/>
    <property type="match status" value="1"/>
</dbReference>
<comment type="function">
    <text evidence="11 12">Key component of the proton channel; it plays a direct role in the translocation of protons across the membrane.</text>
</comment>
<dbReference type="GO" id="GO:0045259">
    <property type="term" value="C:proton-transporting ATP synthase complex"/>
    <property type="evidence" value="ECO:0007669"/>
    <property type="project" value="UniProtKB-KW"/>
</dbReference>
<dbReference type="InterPro" id="IPR000568">
    <property type="entry name" value="ATP_synth_F0_asu"/>
</dbReference>
<evidence type="ECO:0000313" key="14">
    <source>
        <dbReference type="Proteomes" id="UP000636793"/>
    </source>
</evidence>
<dbReference type="InterPro" id="IPR045083">
    <property type="entry name" value="ATP_synth_F0_asu_bact/mt"/>
</dbReference>
<dbReference type="PROSITE" id="PS00449">
    <property type="entry name" value="ATPASE_A"/>
    <property type="match status" value="1"/>
</dbReference>
<keyword evidence="6 11" id="KW-0375">Hydrogen ion transport</keyword>
<dbReference type="AlphaFoldDB" id="A0A916SVF7"/>
<feature type="transmembrane region" description="Helical" evidence="11">
    <location>
        <begin position="97"/>
        <end position="119"/>
    </location>
</feature>